<comment type="caution">
    <text evidence="1">The sequence shown here is derived from an EMBL/GenBank/DDBJ whole genome shotgun (WGS) entry which is preliminary data.</text>
</comment>
<organism evidence="1 2">
    <name type="scientific">Puccinia striiformis f. sp. tritici PST-78</name>
    <dbReference type="NCBI Taxonomy" id="1165861"/>
    <lineage>
        <taxon>Eukaryota</taxon>
        <taxon>Fungi</taxon>
        <taxon>Dikarya</taxon>
        <taxon>Basidiomycota</taxon>
        <taxon>Pucciniomycotina</taxon>
        <taxon>Pucciniomycetes</taxon>
        <taxon>Pucciniales</taxon>
        <taxon>Pucciniaceae</taxon>
        <taxon>Puccinia</taxon>
    </lineage>
</organism>
<protein>
    <submittedName>
        <fullName evidence="1">Uncharacterized protein</fullName>
    </submittedName>
</protein>
<dbReference type="AlphaFoldDB" id="A0A0L0W0P4"/>
<proteinExistence type="predicted"/>
<sequence>MIPSSKSLCYISVITLGAGRLASAGLEHVIGDSEITTKQALTRHSPHDLHPALGNFAAEEVGKGYGHNRQIGLKGMSQSLSGKQAKMNSIRSDWDIIDGNISIFTWAYGKSEDDMMGYVEKLTLLKAFLGKKSGEMARGLPGHLPEDIPGRASAFEDTWSDLENTLIDANGAIKDDFKIGLIEIMLMSAGHITKYQLMPPEFLAGIQILQPMNLSRLLQFYLTRKPWNSGRVLNHLDWNSVVPTLECLANHKMLVVFRGPIRALDDTGKKQIVKDSLETFLMASKENLQTGSDDNAQFMTSMKPFFEKNLDAGVSLSATGRPSATGMEEQMMIKNVEDQKDILKILQHAVKQIENPPHISEGEKARNTFLFSCYLIKFFQDFYPDMMVKTSPEIINLNSSEFVRKNELIRETFKMLHNPNEYNRHTMNLRYIQIIKGKGYDQDMMVWVKKVTALLFGEEKMKDIKILLERIPSHIHPFPE</sequence>
<reference evidence="2" key="1">
    <citation type="submission" date="2014-03" db="EMBL/GenBank/DDBJ databases">
        <title>The Genome Sequence of Puccinia striiformis f. sp. tritici PST-78.</title>
        <authorList>
            <consortium name="The Broad Institute Genome Sequencing Platform"/>
            <person name="Cuomo C."/>
            <person name="Hulbert S."/>
            <person name="Chen X."/>
            <person name="Walker B."/>
            <person name="Young S.K."/>
            <person name="Zeng Q."/>
            <person name="Gargeya S."/>
            <person name="Fitzgerald M."/>
            <person name="Haas B."/>
            <person name="Abouelleil A."/>
            <person name="Alvarado L."/>
            <person name="Arachchi H.M."/>
            <person name="Berlin A.M."/>
            <person name="Chapman S.B."/>
            <person name="Goldberg J."/>
            <person name="Griggs A."/>
            <person name="Gujja S."/>
            <person name="Hansen M."/>
            <person name="Howarth C."/>
            <person name="Imamovic A."/>
            <person name="Larimer J."/>
            <person name="McCowan C."/>
            <person name="Montmayeur A."/>
            <person name="Murphy C."/>
            <person name="Neiman D."/>
            <person name="Pearson M."/>
            <person name="Priest M."/>
            <person name="Roberts A."/>
            <person name="Saif S."/>
            <person name="Shea T."/>
            <person name="Sisk P."/>
            <person name="Sykes S."/>
            <person name="Wortman J."/>
            <person name="Nusbaum C."/>
            <person name="Birren B."/>
        </authorList>
    </citation>
    <scope>NUCLEOTIDE SEQUENCE [LARGE SCALE GENOMIC DNA]</scope>
    <source>
        <strain evidence="2">race PST-78</strain>
    </source>
</reference>
<gene>
    <name evidence="1" type="ORF">PSTG_01909</name>
</gene>
<dbReference type="Proteomes" id="UP000054564">
    <property type="component" value="Unassembled WGS sequence"/>
</dbReference>
<evidence type="ECO:0000313" key="2">
    <source>
        <dbReference type="Proteomes" id="UP000054564"/>
    </source>
</evidence>
<dbReference type="OrthoDB" id="10574854at2759"/>
<dbReference type="EMBL" id="AJIL01000010">
    <property type="protein sequence ID" value="KNF04855.1"/>
    <property type="molecule type" value="Genomic_DNA"/>
</dbReference>
<keyword evidence="2" id="KW-1185">Reference proteome</keyword>
<name>A0A0L0W0P4_9BASI</name>
<evidence type="ECO:0000313" key="1">
    <source>
        <dbReference type="EMBL" id="KNF04855.1"/>
    </source>
</evidence>
<accession>A0A0L0W0P4</accession>